<dbReference type="Pfam" id="PF03366">
    <property type="entry name" value="YEATS"/>
    <property type="match status" value="1"/>
</dbReference>
<keyword evidence="8 12" id="KW-0539">Nucleus</keyword>
<evidence type="ECO:0000256" key="3">
    <source>
        <dbReference type="ARBA" id="ARBA00022843"/>
    </source>
</evidence>
<evidence type="ECO:0000313" key="17">
    <source>
        <dbReference type="EMBL" id="SSX22856.1"/>
    </source>
</evidence>
<reference evidence="17" key="2">
    <citation type="submission" date="2018-07" db="EMBL/GenBank/DDBJ databases">
        <authorList>
            <person name="Quirk P.G."/>
            <person name="Krulwich T.A."/>
        </authorList>
    </citation>
    <scope>NUCLEOTIDE SEQUENCE</scope>
</reference>
<dbReference type="PANTHER" id="PTHR47573:SF1">
    <property type="entry name" value="PROTEIN AF-9 HOMOLOG"/>
    <property type="match status" value="1"/>
</dbReference>
<protein>
    <recommendedName>
        <fullName evidence="11">YEATS domain-containing protein 4</fullName>
    </recommendedName>
</protein>
<organism evidence="16">
    <name type="scientific">Culicoides sonorensis</name>
    <name type="common">Biting midge</name>
    <dbReference type="NCBI Taxonomy" id="179676"/>
    <lineage>
        <taxon>Eukaryota</taxon>
        <taxon>Metazoa</taxon>
        <taxon>Ecdysozoa</taxon>
        <taxon>Arthropoda</taxon>
        <taxon>Hexapoda</taxon>
        <taxon>Insecta</taxon>
        <taxon>Pterygota</taxon>
        <taxon>Neoptera</taxon>
        <taxon>Endopterygota</taxon>
        <taxon>Diptera</taxon>
        <taxon>Nematocera</taxon>
        <taxon>Chironomoidea</taxon>
        <taxon>Ceratopogonidae</taxon>
        <taxon>Ceratopogoninae</taxon>
        <taxon>Culicoides</taxon>
        <taxon>Monoculicoides</taxon>
    </lineage>
</organism>
<evidence type="ECO:0000259" key="14">
    <source>
        <dbReference type="PROSITE" id="PS51037"/>
    </source>
</evidence>
<sequence>MSIPTNTDFGPDSGGRVKGVTIVKPLVYGNIARSFGKKRESDGHTHQWTVYVKPYLNEDMSVYVKKVNFKLHESYANANRVISKPPYEVTETGWGEFEVVIKIYFHDTTERPVTMYHILKLFQSPVVDGEVSSLDAKKVLVSEQYEEVVFQEPTQLMQQLLTNVQPITNGEWEHHTDFEEKKIRTLDSIIDCKVKVKNEIAELKEKLKLARETITKFKGEIAKVQEGATP</sequence>
<dbReference type="VEuPathDB" id="VectorBase:CSON002047"/>
<evidence type="ECO:0000256" key="12">
    <source>
        <dbReference type="PROSITE-ProRule" id="PRU00376"/>
    </source>
</evidence>
<feature type="coiled-coil region" evidence="13">
    <location>
        <begin position="193"/>
        <end position="220"/>
    </location>
</feature>
<dbReference type="OMA" id="SREHINC"/>
<keyword evidence="1" id="KW-1017">Isopeptide bond</keyword>
<dbReference type="CDD" id="cd16909">
    <property type="entry name" value="YEATS_GAS41_like"/>
    <property type="match status" value="1"/>
</dbReference>
<dbReference type="GO" id="GO:0006355">
    <property type="term" value="P:regulation of DNA-templated transcription"/>
    <property type="evidence" value="ECO:0007669"/>
    <property type="project" value="InterPro"/>
</dbReference>
<dbReference type="FunFam" id="2.60.40.1970:FF:000002">
    <property type="entry name" value="YEATS domain-containing protein 4"/>
    <property type="match status" value="1"/>
</dbReference>
<feature type="domain" description="YEATS" evidence="14">
    <location>
        <begin position="16"/>
        <end position="164"/>
    </location>
</feature>
<evidence type="ECO:0000256" key="1">
    <source>
        <dbReference type="ARBA" id="ARBA00022499"/>
    </source>
</evidence>
<reference evidence="16" key="1">
    <citation type="submission" date="2018-04" db="EMBL/GenBank/DDBJ databases">
        <authorList>
            <person name="Go L.Y."/>
            <person name="Mitchell J.A."/>
        </authorList>
    </citation>
    <scope>NUCLEOTIDE SEQUENCE</scope>
    <source>
        <tissue evidence="16">Whole organism</tissue>
    </source>
</reference>
<dbReference type="PROSITE" id="PS51037">
    <property type="entry name" value="YEATS"/>
    <property type="match status" value="1"/>
</dbReference>
<evidence type="ECO:0000256" key="10">
    <source>
        <dbReference type="ARBA" id="ARBA00064752"/>
    </source>
</evidence>
<dbReference type="EMBL" id="UFQS01000289">
    <property type="protein sequence ID" value="SSX02482.1"/>
    <property type="molecule type" value="Genomic_DNA"/>
</dbReference>
<keyword evidence="6 13" id="KW-0175">Coiled coil</keyword>
<dbReference type="VEuPathDB" id="VectorBase:CSON007652"/>
<dbReference type="GO" id="GO:0006325">
    <property type="term" value="P:chromatin organization"/>
    <property type="evidence" value="ECO:0007669"/>
    <property type="project" value="UniProtKB-KW"/>
</dbReference>
<evidence type="ECO:0000256" key="8">
    <source>
        <dbReference type="ARBA" id="ARBA00023242"/>
    </source>
</evidence>
<evidence type="ECO:0000313" key="15">
    <source>
        <dbReference type="EMBL" id="SSX02482.1"/>
    </source>
</evidence>
<dbReference type="InterPro" id="IPR038704">
    <property type="entry name" value="YEAST_sf"/>
</dbReference>
<evidence type="ECO:0000256" key="11">
    <source>
        <dbReference type="ARBA" id="ARBA00068331"/>
    </source>
</evidence>
<keyword evidence="5" id="KW-0805">Transcription regulation</keyword>
<dbReference type="PANTHER" id="PTHR47573">
    <property type="entry name" value="PROTEIN AF-9 HOMOLOG"/>
    <property type="match status" value="1"/>
</dbReference>
<dbReference type="EMBL" id="UFQT01001336">
    <property type="protein sequence ID" value="SSX30079.1"/>
    <property type="molecule type" value="Genomic_DNA"/>
</dbReference>
<evidence type="ECO:0000256" key="13">
    <source>
        <dbReference type="SAM" id="Coils"/>
    </source>
</evidence>
<name>A0A336L1Y9_CULSO</name>
<accession>A0A336L1Y9</accession>
<comment type="subcellular location">
    <subcellularLocation>
        <location evidence="12">Nucleus</location>
    </subcellularLocation>
</comment>
<dbReference type="EMBL" id="UFQT01000289">
    <property type="protein sequence ID" value="SSX22856.1"/>
    <property type="molecule type" value="Genomic_DNA"/>
</dbReference>
<evidence type="ECO:0000256" key="6">
    <source>
        <dbReference type="ARBA" id="ARBA00023054"/>
    </source>
</evidence>
<evidence type="ECO:0000256" key="9">
    <source>
        <dbReference type="ARBA" id="ARBA00057736"/>
    </source>
</evidence>
<keyword evidence="3" id="KW-0832">Ubl conjugation</keyword>
<dbReference type="EMBL" id="UFQS01001336">
    <property type="protein sequence ID" value="SSX10393.1"/>
    <property type="molecule type" value="Genomic_DNA"/>
</dbReference>
<evidence type="ECO:0000256" key="2">
    <source>
        <dbReference type="ARBA" id="ARBA00022604"/>
    </source>
</evidence>
<comment type="subunit">
    <text evidence="10">Component of numerous complexes with chromatin remodeling and histone acetyltransferase activity. Component of the NuA4 histone acetyltransferase complex which contains the catalytic subunit KAT5/TIP60 and the subunits EP400, TRRAP/PAF400, BRD8/SMAP, EPC1, DMAP1/DNMAP1, RUVBL1/TIP49, RUVBL2, ING3, actin, ACTL6A/BAF53A, MORF4L1/MRG15, MORF4L2/MRGX, MRGBP, YEATS4/GAS41, VPS72/YL1 and MEAF6. The NuA4 complex interacts with MYC and the adenovirus E1A protein. Component of a NuA4-related complex which contains EP400, TRRAP/PAF400, SRCAP, BRD8/SMAP, EPC1, DMAP1/DNMAP1, RUVBL1/TIP49, RUVBL2, actin, ACTL6A/BAF53A, VPS72 and YEATS4/GAS41. Interacts with MLLT10/AF10. Also interacts with the SWI/SNF component SMARCB1/BAF47, TACC1 and TACC2, and the nuclear matrix protein NUMA1.</text>
</comment>
<evidence type="ECO:0000256" key="4">
    <source>
        <dbReference type="ARBA" id="ARBA00022853"/>
    </source>
</evidence>
<dbReference type="Gene3D" id="2.60.40.1970">
    <property type="entry name" value="YEATS domain"/>
    <property type="match status" value="1"/>
</dbReference>
<dbReference type="InterPro" id="IPR055129">
    <property type="entry name" value="YEATS_dom"/>
</dbReference>
<gene>
    <name evidence="16" type="primary">CSON002047</name>
    <name evidence="15" type="synonym">CSON007652</name>
</gene>
<keyword evidence="4" id="KW-0156">Chromatin regulator</keyword>
<proteinExistence type="predicted"/>
<evidence type="ECO:0000256" key="5">
    <source>
        <dbReference type="ARBA" id="ARBA00023015"/>
    </source>
</evidence>
<keyword evidence="7" id="KW-0804">Transcription</keyword>
<dbReference type="AlphaFoldDB" id="A0A336L1Y9"/>
<evidence type="ECO:0000313" key="16">
    <source>
        <dbReference type="EMBL" id="SSX10393.1"/>
    </source>
</evidence>
<keyword evidence="2" id="KW-0341">Growth regulation</keyword>
<comment type="function">
    <text evidence="9">Chromatin reader component of the NuA4 histone acetyltransferase (HAT) complex, a complex involved in transcriptional activation of select genes principally by acetylation of nucleosomal histones H4 and H2A. Specifically recognizes and binds acylated histone H3, with a preference for histone H3 diacetylated at 'Lys-18' and 'Lys-27' (H3K18ac and H3K27ac) or histone H3 diacetylated at 'Lys-14' and 'Lys-27' (H3K14ac and H3K27ac). Also able to recognize and bind crotonylated histone H3. May also recognize and bind histone H3 succinylated at 'Lys-122' (H3K122succ); additional evidences are however required to confirm this result in vivo. Plays a key role in histone variant H2AZ1/H2A.Z deposition into specific chromatin regions: recognizes and binds H3K14ac and H3K27ac on the promoters of actively transcribed genes and recruits NuA4-related complex to deposit H2AZ1/H2A.Z. H2AZ1/H2A.Z deposition is required for maintenance of embryonic stem cell.</text>
</comment>
<dbReference type="InterPro" id="IPR005033">
    <property type="entry name" value="YEATS"/>
</dbReference>
<dbReference type="GO" id="GO:0005654">
    <property type="term" value="C:nucleoplasm"/>
    <property type="evidence" value="ECO:0007669"/>
    <property type="project" value="UniProtKB-ARBA"/>
</dbReference>
<evidence type="ECO:0000256" key="7">
    <source>
        <dbReference type="ARBA" id="ARBA00023163"/>
    </source>
</evidence>